<dbReference type="RefSeq" id="WP_034431843.1">
    <property type="nucleotide sequence ID" value="NZ_CBTK010000091.1"/>
</dbReference>
<keyword evidence="2" id="KW-1185">Reference proteome</keyword>
<organism evidence="1 2">
    <name type="scientific">Candidatus Contendobacter odensis Run_B_J11</name>
    <dbReference type="NCBI Taxonomy" id="1400861"/>
    <lineage>
        <taxon>Bacteria</taxon>
        <taxon>Pseudomonadati</taxon>
        <taxon>Pseudomonadota</taxon>
        <taxon>Gammaproteobacteria</taxon>
        <taxon>Candidatus Competibacteraceae</taxon>
        <taxon>Candidatus Contendibacter</taxon>
    </lineage>
</organism>
<accession>A0A7U7GBD2</accession>
<dbReference type="AlphaFoldDB" id="A0A7U7GBD2"/>
<name>A0A7U7GBD2_9GAMM</name>
<protein>
    <submittedName>
        <fullName evidence="1">Uncharacterized protein</fullName>
    </submittedName>
</protein>
<proteinExistence type="predicted"/>
<sequence length="78" mass="8589">MNLDALTLEPIREITDRAGQEGRIPSPDACDDQGQPLLIWEVFAALFGLTLEQAQAEEAEFDQQVAEVACFGPVQRSQ</sequence>
<gene>
    <name evidence="1" type="ORF">BN874_1800001</name>
</gene>
<reference evidence="1 2" key="1">
    <citation type="journal article" date="2014" name="ISME J.">
        <title>Candidatus Competibacter-lineage genomes retrieved from metagenomes reveal functional metabolic diversity.</title>
        <authorList>
            <person name="McIlroy S.J."/>
            <person name="Albertsen M."/>
            <person name="Andresen E.K."/>
            <person name="Saunders A.M."/>
            <person name="Kristiansen R."/>
            <person name="Stokholm-Bjerregaard M."/>
            <person name="Nielsen K.L."/>
            <person name="Nielsen P.H."/>
        </authorList>
    </citation>
    <scope>NUCLEOTIDE SEQUENCE [LARGE SCALE GENOMIC DNA]</scope>
    <source>
        <strain evidence="1 2">Run_B_J11</strain>
    </source>
</reference>
<dbReference type="Proteomes" id="UP000019184">
    <property type="component" value="Unassembled WGS sequence"/>
</dbReference>
<comment type="caution">
    <text evidence="1">The sequence shown here is derived from an EMBL/GenBank/DDBJ whole genome shotgun (WGS) entry which is preliminary data.</text>
</comment>
<evidence type="ECO:0000313" key="1">
    <source>
        <dbReference type="EMBL" id="CDH44663.1"/>
    </source>
</evidence>
<evidence type="ECO:0000313" key="2">
    <source>
        <dbReference type="Proteomes" id="UP000019184"/>
    </source>
</evidence>
<dbReference type="EMBL" id="CBTK010000091">
    <property type="protein sequence ID" value="CDH44663.1"/>
    <property type="molecule type" value="Genomic_DNA"/>
</dbReference>